<dbReference type="AlphaFoldDB" id="A0AAN9MH61"/>
<organism evidence="2 3">
    <name type="scientific">Canavalia gladiata</name>
    <name type="common">Sword bean</name>
    <name type="synonym">Dolichos gladiatus</name>
    <dbReference type="NCBI Taxonomy" id="3824"/>
    <lineage>
        <taxon>Eukaryota</taxon>
        <taxon>Viridiplantae</taxon>
        <taxon>Streptophyta</taxon>
        <taxon>Embryophyta</taxon>
        <taxon>Tracheophyta</taxon>
        <taxon>Spermatophyta</taxon>
        <taxon>Magnoliopsida</taxon>
        <taxon>eudicotyledons</taxon>
        <taxon>Gunneridae</taxon>
        <taxon>Pentapetalae</taxon>
        <taxon>rosids</taxon>
        <taxon>fabids</taxon>
        <taxon>Fabales</taxon>
        <taxon>Fabaceae</taxon>
        <taxon>Papilionoideae</taxon>
        <taxon>50 kb inversion clade</taxon>
        <taxon>NPAAA clade</taxon>
        <taxon>indigoferoid/millettioid clade</taxon>
        <taxon>Phaseoleae</taxon>
        <taxon>Canavalia</taxon>
    </lineage>
</organism>
<accession>A0AAN9MH61</accession>
<keyword evidence="1" id="KW-1133">Transmembrane helix</keyword>
<reference evidence="2 3" key="1">
    <citation type="submission" date="2024-01" db="EMBL/GenBank/DDBJ databases">
        <title>The genomes of 5 underutilized Papilionoideae crops provide insights into root nodulation and disease resistanc.</title>
        <authorList>
            <person name="Jiang F."/>
        </authorList>
    </citation>
    <scope>NUCLEOTIDE SEQUENCE [LARGE SCALE GENOMIC DNA]</scope>
    <source>
        <strain evidence="2">LVBAO_FW01</strain>
        <tissue evidence="2">Leaves</tissue>
    </source>
</reference>
<keyword evidence="1" id="KW-0812">Transmembrane</keyword>
<dbReference type="Proteomes" id="UP001367508">
    <property type="component" value="Unassembled WGS sequence"/>
</dbReference>
<feature type="transmembrane region" description="Helical" evidence="1">
    <location>
        <begin position="44"/>
        <end position="65"/>
    </location>
</feature>
<evidence type="ECO:0000313" key="2">
    <source>
        <dbReference type="EMBL" id="KAK7351308.1"/>
    </source>
</evidence>
<protein>
    <submittedName>
        <fullName evidence="2">Uncharacterized protein</fullName>
    </submittedName>
</protein>
<gene>
    <name evidence="2" type="ORF">VNO77_10648</name>
</gene>
<keyword evidence="3" id="KW-1185">Reference proteome</keyword>
<name>A0AAN9MH61_CANGL</name>
<evidence type="ECO:0000256" key="1">
    <source>
        <dbReference type="SAM" id="Phobius"/>
    </source>
</evidence>
<evidence type="ECO:0000313" key="3">
    <source>
        <dbReference type="Proteomes" id="UP001367508"/>
    </source>
</evidence>
<comment type="caution">
    <text evidence="2">The sequence shown here is derived from an EMBL/GenBank/DDBJ whole genome shotgun (WGS) entry which is preliminary data.</text>
</comment>
<keyword evidence="1" id="KW-0472">Membrane</keyword>
<sequence length="88" mass="10435">MKIFSGSDERMVVWRSRQLITRFSYIFLLTFCKQKMWMQPNLNGTVLLQPFSFLGAWTLPLLLVYRYHNDSVPEIGNFIMCQKTCTHP</sequence>
<dbReference type="EMBL" id="JAYMYQ010000002">
    <property type="protein sequence ID" value="KAK7351308.1"/>
    <property type="molecule type" value="Genomic_DNA"/>
</dbReference>
<proteinExistence type="predicted"/>